<accession>A0A4Z1IIJ8</accession>
<dbReference type="AlphaFoldDB" id="A0A4Z1IIJ8"/>
<organism evidence="1 2">
    <name type="scientific">Botryotinia convoluta</name>
    <dbReference type="NCBI Taxonomy" id="54673"/>
    <lineage>
        <taxon>Eukaryota</taxon>
        <taxon>Fungi</taxon>
        <taxon>Dikarya</taxon>
        <taxon>Ascomycota</taxon>
        <taxon>Pezizomycotina</taxon>
        <taxon>Leotiomycetes</taxon>
        <taxon>Helotiales</taxon>
        <taxon>Sclerotiniaceae</taxon>
        <taxon>Botryotinia</taxon>
    </lineage>
</organism>
<reference evidence="1 2" key="1">
    <citation type="submission" date="2017-12" db="EMBL/GenBank/DDBJ databases">
        <title>Comparative genomics of Botrytis spp.</title>
        <authorList>
            <person name="Valero-Jimenez C.A."/>
            <person name="Tapia P."/>
            <person name="Veloso J."/>
            <person name="Silva-Moreno E."/>
            <person name="Staats M."/>
            <person name="Valdes J.H."/>
            <person name="Van Kan J.A.L."/>
        </authorList>
    </citation>
    <scope>NUCLEOTIDE SEQUENCE [LARGE SCALE GENOMIC DNA]</scope>
    <source>
        <strain evidence="1 2">MUCL11595</strain>
    </source>
</reference>
<evidence type="ECO:0000313" key="2">
    <source>
        <dbReference type="Proteomes" id="UP000297527"/>
    </source>
</evidence>
<comment type="caution">
    <text evidence="1">The sequence shown here is derived from an EMBL/GenBank/DDBJ whole genome shotgun (WGS) entry which is preliminary data.</text>
</comment>
<protein>
    <submittedName>
        <fullName evidence="1">Uncharacterized protein</fullName>
    </submittedName>
</protein>
<dbReference type="OrthoDB" id="4774975at2759"/>
<evidence type="ECO:0000313" key="1">
    <source>
        <dbReference type="EMBL" id="TGO61196.1"/>
    </source>
</evidence>
<dbReference type="Proteomes" id="UP000297527">
    <property type="component" value="Unassembled WGS sequence"/>
</dbReference>
<proteinExistence type="predicted"/>
<keyword evidence="2" id="KW-1185">Reference proteome</keyword>
<name>A0A4Z1IIJ8_9HELO</name>
<sequence>MFCIQWDENTENYLRKVIDLSSGKSSGGVPSTFPSSIFEITSTFLKVGLSPEALGLEQMENVDSGILADVDDTAKSTVATNLLNLTSDPTKMITEF</sequence>
<gene>
    <name evidence="1" type="ORF">BCON_0029g00380</name>
</gene>
<dbReference type="EMBL" id="PQXN01000029">
    <property type="protein sequence ID" value="TGO61196.1"/>
    <property type="molecule type" value="Genomic_DNA"/>
</dbReference>